<keyword evidence="2" id="KW-0808">Transferase</keyword>
<comment type="similarity">
    <text evidence="1">Belongs to the plant acyltransferase family.</text>
</comment>
<reference evidence="2" key="2">
    <citation type="journal article" date="2024" name="Plant">
        <title>Genomic evolution and insights into agronomic trait innovations of Sesamum species.</title>
        <authorList>
            <person name="Miao H."/>
            <person name="Wang L."/>
            <person name="Qu L."/>
            <person name="Liu H."/>
            <person name="Sun Y."/>
            <person name="Le M."/>
            <person name="Wang Q."/>
            <person name="Wei S."/>
            <person name="Zheng Y."/>
            <person name="Lin W."/>
            <person name="Duan Y."/>
            <person name="Cao H."/>
            <person name="Xiong S."/>
            <person name="Wang X."/>
            <person name="Wei L."/>
            <person name="Li C."/>
            <person name="Ma Q."/>
            <person name="Ju M."/>
            <person name="Zhao R."/>
            <person name="Li G."/>
            <person name="Mu C."/>
            <person name="Tian Q."/>
            <person name="Mei H."/>
            <person name="Zhang T."/>
            <person name="Gao T."/>
            <person name="Zhang H."/>
        </authorList>
    </citation>
    <scope>NUCLEOTIDE SEQUENCE</scope>
    <source>
        <strain evidence="2">3651</strain>
    </source>
</reference>
<dbReference type="GO" id="GO:0016747">
    <property type="term" value="F:acyltransferase activity, transferring groups other than amino-acyl groups"/>
    <property type="evidence" value="ECO:0007669"/>
    <property type="project" value="TreeGrafter"/>
</dbReference>
<dbReference type="EMBL" id="JACGWO010000006">
    <property type="protein sequence ID" value="KAK4425085.1"/>
    <property type="molecule type" value="Genomic_DNA"/>
</dbReference>
<keyword evidence="3" id="KW-1185">Reference proteome</keyword>
<protein>
    <submittedName>
        <fullName evidence="2">Spermidine hydroxycinnamoyl transferase</fullName>
    </submittedName>
</protein>
<organism evidence="2 3">
    <name type="scientific">Sesamum alatum</name>
    <dbReference type="NCBI Taxonomy" id="300844"/>
    <lineage>
        <taxon>Eukaryota</taxon>
        <taxon>Viridiplantae</taxon>
        <taxon>Streptophyta</taxon>
        <taxon>Embryophyta</taxon>
        <taxon>Tracheophyta</taxon>
        <taxon>Spermatophyta</taxon>
        <taxon>Magnoliopsida</taxon>
        <taxon>eudicotyledons</taxon>
        <taxon>Gunneridae</taxon>
        <taxon>Pentapetalae</taxon>
        <taxon>asterids</taxon>
        <taxon>lamiids</taxon>
        <taxon>Lamiales</taxon>
        <taxon>Pedaliaceae</taxon>
        <taxon>Sesamum</taxon>
    </lineage>
</organism>
<sequence>MKINLNGSCLVKPAQPTWNGMLPLSELDQIRSIGYVNFILLYRPPQEWFTPPEAIVETLKNSISKLLVPFHPLAGRLTRILGGRLQIQCNGIGVPLTKTLLEATLDDLKEFRWGGVCIGVAMSHASMDGLSSSHFYSEWARLARGEPLETQPFLNRELLGDIGRQTRSAALPQQHPPEFDAPPLLIYIQN</sequence>
<comment type="caution">
    <text evidence="2">The sequence shown here is derived from an EMBL/GenBank/DDBJ whole genome shotgun (WGS) entry which is preliminary data.</text>
</comment>
<evidence type="ECO:0000313" key="3">
    <source>
        <dbReference type="Proteomes" id="UP001293254"/>
    </source>
</evidence>
<dbReference type="Pfam" id="PF02458">
    <property type="entry name" value="Transferase"/>
    <property type="match status" value="1"/>
</dbReference>
<dbReference type="InterPro" id="IPR023213">
    <property type="entry name" value="CAT-like_dom_sf"/>
</dbReference>
<dbReference type="Gene3D" id="3.30.559.10">
    <property type="entry name" value="Chloramphenicol acetyltransferase-like domain"/>
    <property type="match status" value="2"/>
</dbReference>
<dbReference type="PANTHER" id="PTHR31642">
    <property type="entry name" value="TRICHOTHECENE 3-O-ACETYLTRANSFERASE"/>
    <property type="match status" value="1"/>
</dbReference>
<evidence type="ECO:0000256" key="1">
    <source>
        <dbReference type="ARBA" id="ARBA00009861"/>
    </source>
</evidence>
<dbReference type="Proteomes" id="UP001293254">
    <property type="component" value="Unassembled WGS sequence"/>
</dbReference>
<accession>A0AAE1Y7M4</accession>
<reference evidence="2" key="1">
    <citation type="submission" date="2020-06" db="EMBL/GenBank/DDBJ databases">
        <authorList>
            <person name="Li T."/>
            <person name="Hu X."/>
            <person name="Zhang T."/>
            <person name="Song X."/>
            <person name="Zhang H."/>
            <person name="Dai N."/>
            <person name="Sheng W."/>
            <person name="Hou X."/>
            <person name="Wei L."/>
        </authorList>
    </citation>
    <scope>NUCLEOTIDE SEQUENCE</scope>
    <source>
        <strain evidence="2">3651</strain>
        <tissue evidence="2">Leaf</tissue>
    </source>
</reference>
<dbReference type="PANTHER" id="PTHR31642:SF324">
    <property type="entry name" value="SPERMIDINE HYDROXYCINNAMOYL TRANSFERASE"/>
    <property type="match status" value="1"/>
</dbReference>
<evidence type="ECO:0000313" key="2">
    <source>
        <dbReference type="EMBL" id="KAK4425085.1"/>
    </source>
</evidence>
<dbReference type="AlphaFoldDB" id="A0AAE1Y7M4"/>
<gene>
    <name evidence="2" type="ORF">Salat_1702300</name>
</gene>
<proteinExistence type="inferred from homology"/>
<name>A0AAE1Y7M4_9LAMI</name>
<dbReference type="InterPro" id="IPR050317">
    <property type="entry name" value="Plant_Fungal_Acyltransferase"/>
</dbReference>